<accession>A0ABW8TND8</accession>
<dbReference type="SMART" id="SM00422">
    <property type="entry name" value="HTH_MERR"/>
    <property type="match status" value="1"/>
</dbReference>
<dbReference type="SUPFAM" id="SSF89082">
    <property type="entry name" value="Antibiotic binding domain of TipA-like multidrug resistance regulators"/>
    <property type="match status" value="1"/>
</dbReference>
<evidence type="ECO:0000256" key="2">
    <source>
        <dbReference type="ARBA" id="ARBA00023125"/>
    </source>
</evidence>
<protein>
    <submittedName>
        <fullName evidence="6">MerR family transcriptional regulator</fullName>
    </submittedName>
</protein>
<reference evidence="6 7" key="1">
    <citation type="submission" date="2024-11" db="EMBL/GenBank/DDBJ databases">
        <authorList>
            <person name="Heng Y.C."/>
            <person name="Lim A.C.H."/>
            <person name="Lee J.K.Y."/>
            <person name="Kittelmann S."/>
        </authorList>
    </citation>
    <scope>NUCLEOTIDE SEQUENCE [LARGE SCALE GENOMIC DNA]</scope>
    <source>
        <strain evidence="6 7">WILCCON 0202</strain>
    </source>
</reference>
<evidence type="ECO:0000313" key="6">
    <source>
        <dbReference type="EMBL" id="MFL0266937.1"/>
    </source>
</evidence>
<dbReference type="InterPro" id="IPR009061">
    <property type="entry name" value="DNA-bd_dom_put_sf"/>
</dbReference>
<dbReference type="SUPFAM" id="SSF46955">
    <property type="entry name" value="Putative DNA-binding domain"/>
    <property type="match status" value="1"/>
</dbReference>
<gene>
    <name evidence="6" type="ORF">ACJDUH_02390</name>
</gene>
<dbReference type="EMBL" id="JBJHZY010000001">
    <property type="protein sequence ID" value="MFL0266937.1"/>
    <property type="molecule type" value="Genomic_DNA"/>
</dbReference>
<dbReference type="PROSITE" id="PS50937">
    <property type="entry name" value="HTH_MERR_2"/>
    <property type="match status" value="1"/>
</dbReference>
<sequence>MRTVKQVSDLTGISVRMLHHYHKIGLLKPTKLTEAGYRLYDDEALETLQQILFFKELDLPLKEIEEIITSPGFDKMKALENHKKLIILKRDRLNGLLELINKTLKGANRMSFKEFDMSGYYNVLEEFKKENKDKVIRQFGSVDKFDEMIEKCKATEEKIAEMAVKEYGSIKKYAEAVKKNLNNSVAMTKAEQIDEFKKDCFYERNPELKELYKKLTADLSKDPSSEEIQQIAGEITSIAKRDYEAFKNELGDYYWLSIVRLYSLFSKELEKLDKENGGVGMAWIDERYGSGASKFIGKALEAYLGDYEPKIETLYKNLIADLSKDPSSKEIQEIISEIVDETQKQHETLKVEVGENYWSYQAERYLSESTYKKVLDKKYGDGASKFIGEAIKFYVENNK</sequence>
<evidence type="ECO:0000256" key="4">
    <source>
        <dbReference type="ARBA" id="ARBA00023163"/>
    </source>
</evidence>
<keyword evidence="7" id="KW-1185">Reference proteome</keyword>
<dbReference type="InterPro" id="IPR000551">
    <property type="entry name" value="MerR-type_HTH_dom"/>
</dbReference>
<keyword evidence="3" id="KW-0010">Activator</keyword>
<dbReference type="CDD" id="cd01106">
    <property type="entry name" value="HTH_TipAL-Mta"/>
    <property type="match status" value="1"/>
</dbReference>
<feature type="domain" description="HTH merR-type" evidence="5">
    <location>
        <begin position="1"/>
        <end position="70"/>
    </location>
</feature>
<evidence type="ECO:0000313" key="7">
    <source>
        <dbReference type="Proteomes" id="UP001623661"/>
    </source>
</evidence>
<dbReference type="InterPro" id="IPR036244">
    <property type="entry name" value="TipA-like_antibiotic-bd"/>
</dbReference>
<organism evidence="6 7">
    <name type="scientific">Candidatus Clostridium radicumherbarum</name>
    <dbReference type="NCBI Taxonomy" id="3381662"/>
    <lineage>
        <taxon>Bacteria</taxon>
        <taxon>Bacillati</taxon>
        <taxon>Bacillota</taxon>
        <taxon>Clostridia</taxon>
        <taxon>Eubacteriales</taxon>
        <taxon>Clostridiaceae</taxon>
        <taxon>Clostridium</taxon>
    </lineage>
</organism>
<evidence type="ECO:0000256" key="1">
    <source>
        <dbReference type="ARBA" id="ARBA00023015"/>
    </source>
</evidence>
<dbReference type="Pfam" id="PF13411">
    <property type="entry name" value="MerR_1"/>
    <property type="match status" value="1"/>
</dbReference>
<dbReference type="InterPro" id="IPR012925">
    <property type="entry name" value="TipAS_dom"/>
</dbReference>
<dbReference type="PANTHER" id="PTHR30204:SF90">
    <property type="entry name" value="HTH-TYPE TRANSCRIPTIONAL ACTIVATOR MTA"/>
    <property type="match status" value="1"/>
</dbReference>
<keyword evidence="2" id="KW-0238">DNA-binding</keyword>
<dbReference type="Proteomes" id="UP001623661">
    <property type="component" value="Unassembled WGS sequence"/>
</dbReference>
<dbReference type="InterPro" id="IPR047057">
    <property type="entry name" value="MerR_fam"/>
</dbReference>
<name>A0ABW8TND8_9CLOT</name>
<evidence type="ECO:0000259" key="5">
    <source>
        <dbReference type="PROSITE" id="PS50937"/>
    </source>
</evidence>
<dbReference type="Pfam" id="PF07739">
    <property type="entry name" value="TipAS"/>
    <property type="match status" value="2"/>
</dbReference>
<dbReference type="Gene3D" id="1.10.1660.10">
    <property type="match status" value="1"/>
</dbReference>
<keyword evidence="1" id="KW-0805">Transcription regulation</keyword>
<dbReference type="RefSeq" id="WP_406763552.1">
    <property type="nucleotide sequence ID" value="NZ_JBJHZY010000001.1"/>
</dbReference>
<dbReference type="PANTHER" id="PTHR30204">
    <property type="entry name" value="REDOX-CYCLING DRUG-SENSING TRANSCRIPTIONAL ACTIVATOR SOXR"/>
    <property type="match status" value="1"/>
</dbReference>
<proteinExistence type="predicted"/>
<keyword evidence="4" id="KW-0804">Transcription</keyword>
<comment type="caution">
    <text evidence="6">The sequence shown here is derived from an EMBL/GenBank/DDBJ whole genome shotgun (WGS) entry which is preliminary data.</text>
</comment>
<evidence type="ECO:0000256" key="3">
    <source>
        <dbReference type="ARBA" id="ARBA00023159"/>
    </source>
</evidence>